<dbReference type="EMBL" id="VXIV02002764">
    <property type="protein sequence ID" value="KAF6023093.1"/>
    <property type="molecule type" value="Genomic_DNA"/>
</dbReference>
<dbReference type="Proteomes" id="UP000593567">
    <property type="component" value="Unassembled WGS sequence"/>
</dbReference>
<name>A0A7J7JAV9_BUGNE</name>
<gene>
    <name evidence="5" type="ORF">EB796_018601</name>
</gene>
<dbReference type="OrthoDB" id="331765at2759"/>
<organism evidence="5 6">
    <name type="scientific">Bugula neritina</name>
    <name type="common">Brown bryozoan</name>
    <name type="synonym">Sertularia neritina</name>
    <dbReference type="NCBI Taxonomy" id="10212"/>
    <lineage>
        <taxon>Eukaryota</taxon>
        <taxon>Metazoa</taxon>
        <taxon>Spiralia</taxon>
        <taxon>Lophotrochozoa</taxon>
        <taxon>Bryozoa</taxon>
        <taxon>Gymnolaemata</taxon>
        <taxon>Cheilostomatida</taxon>
        <taxon>Flustrina</taxon>
        <taxon>Buguloidea</taxon>
        <taxon>Bugulidae</taxon>
        <taxon>Bugula</taxon>
    </lineage>
</organism>
<sequence length="552" mass="64721">MALTTKKIEYGRRKGADKPVSAPPINLQIPGRDAIKDMVVLSGKEWDRINQQLYRRQIEQERIKSIREEKEARKALSKDMVKDWPNTLEGNRRRKLEARAIREAKKEEERKQLDIEEAKFQAQKRKEAIEKAKTQQYYQTDRVKNFHSALQLTEVLKERDAQVEFNQLKLAASKGQDRANIERTQKELEKAIIKEQNDAQLRLEAARQNKDFIKAQVRDHLKGKVKEHELDKQEGDELKKLAIQYEIEKKKLDQIRMEEKLQLGQDNKKQIADRQKLLEIEQQQMEEEDNECRIFAAAKRKMVKLRMEKEKQLHDEKQKNLERIREKLAAQMKTLVSNEDERIKRAVEEAEAKQAKEDAERTERALRMTREADQHRLQMMKDAELKAAAERKSELERLAVQREADEIFKRNEEQKVTRRRQEAETVAQFRVNQAEERYAKEKEARQKALAQDAKNVELLALEEQQFQEYAGKVIEHCERGGRNTIPLRRAAQIGIGGGQGPVYEGKGGIRPSYMAKDVDGTQLPTWKNGQTERTKQDIYGEVPTNKRLGFIW</sequence>
<feature type="region of interest" description="Disordered" evidence="3">
    <location>
        <begin position="1"/>
        <end position="25"/>
    </location>
</feature>
<proteinExistence type="predicted"/>
<dbReference type="InterPro" id="IPR039986">
    <property type="entry name" value="CFAP210"/>
</dbReference>
<dbReference type="Pfam" id="PF13868">
    <property type="entry name" value="TPH"/>
    <property type="match status" value="1"/>
</dbReference>
<evidence type="ECO:0000313" key="5">
    <source>
        <dbReference type="EMBL" id="KAF6023093.1"/>
    </source>
</evidence>
<accession>A0A7J7JAV9</accession>
<evidence type="ECO:0000259" key="4">
    <source>
        <dbReference type="Pfam" id="PF13868"/>
    </source>
</evidence>
<comment type="caution">
    <text evidence="5">The sequence shown here is derived from an EMBL/GenBank/DDBJ whole genome shotgun (WGS) entry which is preliminary data.</text>
</comment>
<reference evidence="5" key="1">
    <citation type="submission" date="2020-06" db="EMBL/GenBank/DDBJ databases">
        <title>Draft genome of Bugula neritina, a colonial animal packing powerful symbionts and potential medicines.</title>
        <authorList>
            <person name="Rayko M."/>
        </authorList>
    </citation>
    <scope>NUCLEOTIDE SEQUENCE [LARGE SCALE GENOMIC DNA]</scope>
    <source>
        <strain evidence="5">Kwan_BN1</strain>
    </source>
</reference>
<dbReference type="PANTHER" id="PTHR28663">
    <property type="entry name" value="COILED-COIL DOMAIN-CONTAINING PROTEIN 173"/>
    <property type="match status" value="1"/>
</dbReference>
<feature type="compositionally biased region" description="Basic and acidic residues" evidence="3">
    <location>
        <begin position="1"/>
        <end position="17"/>
    </location>
</feature>
<protein>
    <submittedName>
        <fullName evidence="5">CCDC173</fullName>
    </submittedName>
</protein>
<feature type="coiled-coil region" evidence="2">
    <location>
        <begin position="178"/>
        <end position="405"/>
    </location>
</feature>
<evidence type="ECO:0000256" key="3">
    <source>
        <dbReference type="SAM" id="MobiDB-lite"/>
    </source>
</evidence>
<keyword evidence="1 2" id="KW-0175">Coiled coil</keyword>
<dbReference type="AlphaFoldDB" id="A0A7J7JAV9"/>
<dbReference type="GO" id="GO:0005879">
    <property type="term" value="C:axonemal microtubule"/>
    <property type="evidence" value="ECO:0007669"/>
    <property type="project" value="TreeGrafter"/>
</dbReference>
<evidence type="ECO:0000256" key="1">
    <source>
        <dbReference type="ARBA" id="ARBA00023054"/>
    </source>
</evidence>
<evidence type="ECO:0000256" key="2">
    <source>
        <dbReference type="SAM" id="Coils"/>
    </source>
</evidence>
<dbReference type="InterPro" id="IPR043597">
    <property type="entry name" value="TPH_dom"/>
</dbReference>
<feature type="coiled-coil region" evidence="2">
    <location>
        <begin position="101"/>
        <end position="135"/>
    </location>
</feature>
<feature type="domain" description="Trichohyalin-plectin-homology" evidence="4">
    <location>
        <begin position="138"/>
        <end position="475"/>
    </location>
</feature>
<evidence type="ECO:0000313" key="6">
    <source>
        <dbReference type="Proteomes" id="UP000593567"/>
    </source>
</evidence>
<keyword evidence="6" id="KW-1185">Reference proteome</keyword>
<dbReference type="PANTHER" id="PTHR28663:SF1">
    <property type="entry name" value="CILIA- AND FLAGELLA- ASSOCIATED PROTEIN 210"/>
    <property type="match status" value="1"/>
</dbReference>